<dbReference type="KEGG" id="bcoh:BC6307_18355"/>
<dbReference type="STRING" id="1314751.GCA_001591425_04497"/>
<evidence type="ECO:0000256" key="2">
    <source>
        <dbReference type="SAM" id="Phobius"/>
    </source>
</evidence>
<dbReference type="PANTHER" id="PTHR43833">
    <property type="entry name" value="POTASSIUM CHANNEL PROTEIN 2-RELATED-RELATED"/>
    <property type="match status" value="1"/>
</dbReference>
<dbReference type="Pfam" id="PF07885">
    <property type="entry name" value="Ion_trans_2"/>
    <property type="match status" value="1"/>
</dbReference>
<gene>
    <name evidence="4" type="ORF">BC6307_18355</name>
</gene>
<dbReference type="InterPro" id="IPR003148">
    <property type="entry name" value="RCK_N"/>
</dbReference>
<keyword evidence="5" id="KW-1185">Reference proteome</keyword>
<evidence type="ECO:0000313" key="4">
    <source>
        <dbReference type="EMBL" id="AST93080.1"/>
    </source>
</evidence>
<dbReference type="AlphaFoldDB" id="A0A223KUD4"/>
<dbReference type="GO" id="GO:0005886">
    <property type="term" value="C:plasma membrane"/>
    <property type="evidence" value="ECO:0007669"/>
    <property type="project" value="UniProtKB-SubCell"/>
</dbReference>
<dbReference type="PROSITE" id="PS51201">
    <property type="entry name" value="RCK_N"/>
    <property type="match status" value="1"/>
</dbReference>
<organism evidence="4 5">
    <name type="scientific">Sutcliffiella cohnii</name>
    <dbReference type="NCBI Taxonomy" id="33932"/>
    <lineage>
        <taxon>Bacteria</taxon>
        <taxon>Bacillati</taxon>
        <taxon>Bacillota</taxon>
        <taxon>Bacilli</taxon>
        <taxon>Bacillales</taxon>
        <taxon>Bacillaceae</taxon>
        <taxon>Sutcliffiella</taxon>
    </lineage>
</organism>
<feature type="transmembrane region" description="Helical" evidence="2">
    <location>
        <begin position="20"/>
        <end position="40"/>
    </location>
</feature>
<evidence type="ECO:0000256" key="1">
    <source>
        <dbReference type="ARBA" id="ARBA00004651"/>
    </source>
</evidence>
<feature type="transmembrane region" description="Helical" evidence="2">
    <location>
        <begin position="46"/>
        <end position="65"/>
    </location>
</feature>
<dbReference type="SUPFAM" id="SSF51735">
    <property type="entry name" value="NAD(P)-binding Rossmann-fold domains"/>
    <property type="match status" value="1"/>
</dbReference>
<accession>A0A223KUD4</accession>
<dbReference type="Pfam" id="PF02254">
    <property type="entry name" value="TrkA_N"/>
    <property type="match status" value="1"/>
</dbReference>
<sequence length="336" mass="37958">MAKKQYRVPIYFQWIKSPIVLRILFLIIILNISFGTVIHFVEPEEFPLIFDGVWWAIVTTATLGYGDFVPVSITGRIIAIVLILIGTGFVTTYFVMLATNTVKIQNAILEGKVKYQGQDHIVIIGWNERVRETLEQLKEIVNKPMSIVLIDESLKELPIQDIPIHFIKGNSTFDHVLLEANIPKAKIVIITADQSKEEAQADMNTIITLLSVKGLNPNVYTIVEILTSAQLKNADRAGADEIIQTNMLSSYVIINSVMSNGMSNTLLKLLDQLKGSKLTFVDVKEEYLYKTYQELLNELLVQNQLVIGIKRRGETIVNPPLLTEIKEHDRLLIIKS</sequence>
<dbReference type="InterPro" id="IPR013099">
    <property type="entry name" value="K_chnl_dom"/>
</dbReference>
<evidence type="ECO:0000313" key="5">
    <source>
        <dbReference type="Proteomes" id="UP000215224"/>
    </source>
</evidence>
<feature type="transmembrane region" description="Helical" evidence="2">
    <location>
        <begin position="77"/>
        <end position="96"/>
    </location>
</feature>
<dbReference type="EMBL" id="CP018866">
    <property type="protein sequence ID" value="AST93080.1"/>
    <property type="molecule type" value="Genomic_DNA"/>
</dbReference>
<dbReference type="InterPro" id="IPR050721">
    <property type="entry name" value="Trk_Ktr_HKT_K-transport"/>
</dbReference>
<name>A0A223KUD4_9BACI</name>
<dbReference type="InterPro" id="IPR036291">
    <property type="entry name" value="NAD(P)-bd_dom_sf"/>
</dbReference>
<dbReference type="GO" id="GO:0006813">
    <property type="term" value="P:potassium ion transport"/>
    <property type="evidence" value="ECO:0007669"/>
    <property type="project" value="InterPro"/>
</dbReference>
<keyword evidence="2" id="KW-1133">Transmembrane helix</keyword>
<keyword evidence="2" id="KW-0472">Membrane</keyword>
<reference evidence="4 5" key="1">
    <citation type="submission" date="2016-12" db="EMBL/GenBank/DDBJ databases">
        <title>The whole genome sequencing and assembly of Bacillus cohnii DSM 6307T strain.</title>
        <authorList>
            <person name="Lee Y.-J."/>
            <person name="Yi H."/>
            <person name="Bahn Y.-S."/>
            <person name="Kim J.F."/>
            <person name="Lee D.-W."/>
        </authorList>
    </citation>
    <scope>NUCLEOTIDE SEQUENCE [LARGE SCALE GENOMIC DNA]</scope>
    <source>
        <strain evidence="4 5">DSM 6307</strain>
    </source>
</reference>
<dbReference type="RefSeq" id="WP_066420828.1">
    <property type="nucleotide sequence ID" value="NZ_CP018866.1"/>
</dbReference>
<feature type="domain" description="RCK N-terminal" evidence="3">
    <location>
        <begin position="118"/>
        <end position="243"/>
    </location>
</feature>
<dbReference type="PANTHER" id="PTHR43833:SF9">
    <property type="entry name" value="POTASSIUM CHANNEL PROTEIN YUGO-RELATED"/>
    <property type="match status" value="1"/>
</dbReference>
<dbReference type="Gene3D" id="1.10.287.70">
    <property type="match status" value="1"/>
</dbReference>
<evidence type="ECO:0000259" key="3">
    <source>
        <dbReference type="PROSITE" id="PS51201"/>
    </source>
</evidence>
<dbReference type="SUPFAM" id="SSF81324">
    <property type="entry name" value="Voltage-gated potassium channels"/>
    <property type="match status" value="1"/>
</dbReference>
<dbReference type="Proteomes" id="UP000215224">
    <property type="component" value="Chromosome"/>
</dbReference>
<protein>
    <submittedName>
        <fullName evidence="4">Ion transporter</fullName>
    </submittedName>
</protein>
<keyword evidence="2" id="KW-0812">Transmembrane</keyword>
<comment type="subcellular location">
    <subcellularLocation>
        <location evidence="1">Cell membrane</location>
        <topology evidence="1">Multi-pass membrane protein</topology>
    </subcellularLocation>
</comment>
<proteinExistence type="predicted"/>
<dbReference type="Gene3D" id="3.40.50.720">
    <property type="entry name" value="NAD(P)-binding Rossmann-like Domain"/>
    <property type="match status" value="1"/>
</dbReference>